<dbReference type="PANTHER" id="PTHR36503:SF1">
    <property type="entry name" value="BLR2520 PROTEIN"/>
    <property type="match status" value="1"/>
</dbReference>
<reference evidence="2 3" key="1">
    <citation type="submission" date="2020-07" db="EMBL/GenBank/DDBJ databases">
        <title>Sequencing the genomes of 1000 actinobacteria strains.</title>
        <authorList>
            <person name="Klenk H.-P."/>
        </authorList>
    </citation>
    <scope>NUCLEOTIDE SEQUENCE [LARGE SCALE GENOMIC DNA]</scope>
    <source>
        <strain evidence="2 3">DSM 7487</strain>
    </source>
</reference>
<organism evidence="2 3">
    <name type="scientific">Kineococcus aurantiacus</name>
    <dbReference type="NCBI Taxonomy" id="37633"/>
    <lineage>
        <taxon>Bacteria</taxon>
        <taxon>Bacillati</taxon>
        <taxon>Actinomycetota</taxon>
        <taxon>Actinomycetes</taxon>
        <taxon>Kineosporiales</taxon>
        <taxon>Kineosporiaceae</taxon>
        <taxon>Kineococcus</taxon>
    </lineage>
</organism>
<feature type="domain" description="VOC" evidence="1">
    <location>
        <begin position="3"/>
        <end position="128"/>
    </location>
</feature>
<dbReference type="Pfam" id="PF00903">
    <property type="entry name" value="Glyoxalase"/>
    <property type="match status" value="1"/>
</dbReference>
<dbReference type="SUPFAM" id="SSF54593">
    <property type="entry name" value="Glyoxalase/Bleomycin resistance protein/Dihydroxybiphenyl dioxygenase"/>
    <property type="match status" value="1"/>
</dbReference>
<dbReference type="InterPro" id="IPR004360">
    <property type="entry name" value="Glyas_Fos-R_dOase_dom"/>
</dbReference>
<dbReference type="Gene3D" id="3.10.180.10">
    <property type="entry name" value="2,3-Dihydroxybiphenyl 1,2-Dioxygenase, domain 1"/>
    <property type="match status" value="1"/>
</dbReference>
<dbReference type="PROSITE" id="PS51819">
    <property type="entry name" value="VOC"/>
    <property type="match status" value="1"/>
</dbReference>
<sequence length="145" mass="15389">MNRLDVLTLAVPDVDVARRFYLDGLGLRPVFDLPGEIVFLQLNHGLTVALWSADALAADLGQEPGSVVPGQGFTLAQVVDSEAEVDAVTARARAAGADVLKPPQRAAFGGYHSYVRDPAGVRWEIAHNPGLTVDVDGTVHLRAVP</sequence>
<accession>A0A7Y9J221</accession>
<proteinExistence type="predicted"/>
<name>A0A7Y9J221_9ACTN</name>
<comment type="caution">
    <text evidence="2">The sequence shown here is derived from an EMBL/GenBank/DDBJ whole genome shotgun (WGS) entry which is preliminary data.</text>
</comment>
<dbReference type="EMBL" id="JACCBB010000001">
    <property type="protein sequence ID" value="NYD23812.1"/>
    <property type="molecule type" value="Genomic_DNA"/>
</dbReference>
<evidence type="ECO:0000313" key="3">
    <source>
        <dbReference type="Proteomes" id="UP000521922"/>
    </source>
</evidence>
<evidence type="ECO:0000313" key="2">
    <source>
        <dbReference type="EMBL" id="NYD23812.1"/>
    </source>
</evidence>
<dbReference type="RefSeq" id="WP_218885126.1">
    <property type="nucleotide sequence ID" value="NZ_BAAAGN010000003.1"/>
</dbReference>
<dbReference type="PANTHER" id="PTHR36503">
    <property type="entry name" value="BLR2520 PROTEIN"/>
    <property type="match status" value="1"/>
</dbReference>
<protein>
    <recommendedName>
        <fullName evidence="1">VOC domain-containing protein</fullName>
    </recommendedName>
</protein>
<gene>
    <name evidence="2" type="ORF">BJ968_003352</name>
</gene>
<evidence type="ECO:0000259" key="1">
    <source>
        <dbReference type="PROSITE" id="PS51819"/>
    </source>
</evidence>
<dbReference type="Proteomes" id="UP000521922">
    <property type="component" value="Unassembled WGS sequence"/>
</dbReference>
<dbReference type="AlphaFoldDB" id="A0A7Y9J221"/>
<dbReference type="InterPro" id="IPR037523">
    <property type="entry name" value="VOC_core"/>
</dbReference>
<keyword evidence="3" id="KW-1185">Reference proteome</keyword>
<dbReference type="InterPro" id="IPR029068">
    <property type="entry name" value="Glyas_Bleomycin-R_OHBP_Dase"/>
</dbReference>